<proteinExistence type="predicted"/>
<evidence type="ECO:0000313" key="2">
    <source>
        <dbReference type="EMBL" id="KAG5989710.1"/>
    </source>
</evidence>
<feature type="region of interest" description="Disordered" evidence="1">
    <location>
        <begin position="92"/>
        <end position="116"/>
    </location>
</feature>
<evidence type="ECO:0000313" key="3">
    <source>
        <dbReference type="Proteomes" id="UP000748025"/>
    </source>
</evidence>
<reference evidence="2" key="1">
    <citation type="journal article" date="2020" name="bioRxiv">
        <title>Whole genome comparisons of ergot fungi reveals the divergence and evolution of species within the genus Claviceps are the result of varying mechanisms driving genome evolution and host range expansion.</title>
        <authorList>
            <person name="Wyka S.A."/>
            <person name="Mondo S.J."/>
            <person name="Liu M."/>
            <person name="Dettman J."/>
            <person name="Nalam V."/>
            <person name="Broders K.D."/>
        </authorList>
    </citation>
    <scope>NUCLEOTIDE SEQUENCE</scope>
    <source>
        <strain evidence="2">CCC 602</strain>
    </source>
</reference>
<dbReference type="EMBL" id="SRPW01002897">
    <property type="protein sequence ID" value="KAG5989710.1"/>
    <property type="molecule type" value="Genomic_DNA"/>
</dbReference>
<comment type="caution">
    <text evidence="2">The sequence shown here is derived from an EMBL/GenBank/DDBJ whole genome shotgun (WGS) entry which is preliminary data.</text>
</comment>
<keyword evidence="3" id="KW-1185">Reference proteome</keyword>
<evidence type="ECO:0000256" key="1">
    <source>
        <dbReference type="SAM" id="MobiDB-lite"/>
    </source>
</evidence>
<name>A0A9P7N5W6_9HYPO</name>
<feature type="region of interest" description="Disordered" evidence="1">
    <location>
        <begin position="51"/>
        <end position="72"/>
    </location>
</feature>
<sequence>MVKHVFGHAQAVCKRPGPDARSEAEVGTALLMEHDLRKQGTEKRYPARVLLGKDTSGPTARDEPALRKAQNNRTLEKEGTIIMERIKLILTRVSTSSSSSSSSSTTRGEVSKQRTV</sequence>
<feature type="compositionally biased region" description="Low complexity" evidence="1">
    <location>
        <begin position="94"/>
        <end position="106"/>
    </location>
</feature>
<organism evidence="2 3">
    <name type="scientific">Claviceps pusilla</name>
    <dbReference type="NCBI Taxonomy" id="123648"/>
    <lineage>
        <taxon>Eukaryota</taxon>
        <taxon>Fungi</taxon>
        <taxon>Dikarya</taxon>
        <taxon>Ascomycota</taxon>
        <taxon>Pezizomycotina</taxon>
        <taxon>Sordariomycetes</taxon>
        <taxon>Hypocreomycetidae</taxon>
        <taxon>Hypocreales</taxon>
        <taxon>Clavicipitaceae</taxon>
        <taxon>Claviceps</taxon>
    </lineage>
</organism>
<dbReference type="AlphaFoldDB" id="A0A9P7N5W6"/>
<accession>A0A9P7N5W6</accession>
<gene>
    <name evidence="2" type="ORF">E4U43_004449</name>
</gene>
<protein>
    <submittedName>
        <fullName evidence="2">Uncharacterized protein</fullName>
    </submittedName>
</protein>
<dbReference type="Proteomes" id="UP000748025">
    <property type="component" value="Unassembled WGS sequence"/>
</dbReference>